<keyword evidence="2 5" id="KW-0853">WD repeat</keyword>
<dbReference type="Pfam" id="PF00400">
    <property type="entry name" value="WD40"/>
    <property type="match status" value="5"/>
</dbReference>
<dbReference type="PANTHER" id="PTHR19854">
    <property type="entry name" value="TRANSDUCIN BETA-LIKE 3"/>
    <property type="match status" value="1"/>
</dbReference>
<dbReference type="PROSITE" id="PS50082">
    <property type="entry name" value="WD_REPEATS_2"/>
    <property type="match status" value="4"/>
</dbReference>
<dbReference type="InterPro" id="IPR019775">
    <property type="entry name" value="WD40_repeat_CS"/>
</dbReference>
<dbReference type="InterPro" id="IPR013934">
    <property type="entry name" value="Utp13_C"/>
</dbReference>
<dbReference type="GO" id="GO:0000472">
    <property type="term" value="P:endonucleolytic cleavage to generate mature 5'-end of SSU-rRNA from (SSU-rRNA, 5.8S rRNA, LSU-rRNA)"/>
    <property type="evidence" value="ECO:0007669"/>
    <property type="project" value="TreeGrafter"/>
</dbReference>
<dbReference type="OrthoDB" id="5414888at2759"/>
<keyword evidence="4" id="KW-0539">Nucleus</keyword>
<feature type="repeat" description="WD" evidence="5">
    <location>
        <begin position="686"/>
        <end position="727"/>
    </location>
</feature>
<evidence type="ECO:0000256" key="4">
    <source>
        <dbReference type="ARBA" id="ARBA00023242"/>
    </source>
</evidence>
<dbReference type="PANTHER" id="PTHR19854:SF15">
    <property type="entry name" value="TRANSDUCIN BETA-LIKE PROTEIN 3"/>
    <property type="match status" value="1"/>
</dbReference>
<dbReference type="InterPro" id="IPR015943">
    <property type="entry name" value="WD40/YVTN_repeat-like_dom_sf"/>
</dbReference>
<dbReference type="GO" id="GO:0034511">
    <property type="term" value="F:U3 snoRNA binding"/>
    <property type="evidence" value="ECO:0007669"/>
    <property type="project" value="TreeGrafter"/>
</dbReference>
<dbReference type="GO" id="GO:0030686">
    <property type="term" value="C:90S preribosome"/>
    <property type="evidence" value="ECO:0007669"/>
    <property type="project" value="TreeGrafter"/>
</dbReference>
<dbReference type="Proteomes" id="UP000315496">
    <property type="component" value="Chromosome 2"/>
</dbReference>
<keyword evidence="8" id="KW-1185">Reference proteome</keyword>
<feature type="repeat" description="WD" evidence="5">
    <location>
        <begin position="593"/>
        <end position="627"/>
    </location>
</feature>
<feature type="repeat" description="WD" evidence="5">
    <location>
        <begin position="450"/>
        <end position="482"/>
    </location>
</feature>
<feature type="repeat" description="WD" evidence="5">
    <location>
        <begin position="101"/>
        <end position="142"/>
    </location>
</feature>
<comment type="caution">
    <text evidence="7">The sequence shown here is derived from an EMBL/GenBank/DDBJ whole genome shotgun (WGS) entry which is preliminary data.</text>
</comment>
<evidence type="ECO:0000313" key="8">
    <source>
        <dbReference type="Proteomes" id="UP000315496"/>
    </source>
</evidence>
<reference evidence="7 8" key="1">
    <citation type="submission" date="2019-05" db="EMBL/GenBank/DDBJ databases">
        <title>The compact genome of Giardia muris reveals important steps in the evolution of intestinal protozoan parasites.</title>
        <authorList>
            <person name="Xu F."/>
            <person name="Jimenez-Gonzalez A."/>
            <person name="Einarsson E."/>
            <person name="Astvaldsson A."/>
            <person name="Peirasmaki D."/>
            <person name="Eckmann L."/>
            <person name="Andersson J.O."/>
            <person name="Svard S.G."/>
            <person name="Jerlstrom-Hultqvist J."/>
        </authorList>
    </citation>
    <scope>NUCLEOTIDE SEQUENCE [LARGE SCALE GENOMIC DNA]</scope>
    <source>
        <strain evidence="7 8">Roberts-Thomson</strain>
    </source>
</reference>
<protein>
    <submittedName>
        <fullName evidence="7">WD40 repeat protein</fullName>
    </submittedName>
</protein>
<dbReference type="PROSITE" id="PS00678">
    <property type="entry name" value="WD_REPEATS_1"/>
    <property type="match status" value="2"/>
</dbReference>
<dbReference type="Gene3D" id="2.130.10.10">
    <property type="entry name" value="YVTN repeat-like/Quinoprotein amine dehydrogenase"/>
    <property type="match status" value="3"/>
</dbReference>
<dbReference type="Pfam" id="PF08625">
    <property type="entry name" value="Utp13"/>
    <property type="match status" value="1"/>
</dbReference>
<dbReference type="PROSITE" id="PS50294">
    <property type="entry name" value="WD_REPEATS_REGION"/>
    <property type="match status" value="3"/>
</dbReference>
<dbReference type="SUPFAM" id="SSF50998">
    <property type="entry name" value="Quinoprotein alcohol dehydrogenase-like"/>
    <property type="match status" value="2"/>
</dbReference>
<dbReference type="InterPro" id="IPR011047">
    <property type="entry name" value="Quinoprotein_ADH-like_sf"/>
</dbReference>
<feature type="domain" description="U3 small nucleolar RNA-associated protein 13 C-terminal" evidence="6">
    <location>
        <begin position="837"/>
        <end position="940"/>
    </location>
</feature>
<accession>A0A4Z1T8P5</accession>
<keyword evidence="3" id="KW-0677">Repeat</keyword>
<name>A0A4Z1T8P5_GIAMU</name>
<proteinExistence type="predicted"/>
<dbReference type="GO" id="GO:0000480">
    <property type="term" value="P:endonucleolytic cleavage in 5'-ETS of tricistronic rRNA transcript (SSU-rRNA, 5.8S rRNA, LSU-rRNA)"/>
    <property type="evidence" value="ECO:0007669"/>
    <property type="project" value="TreeGrafter"/>
</dbReference>
<dbReference type="AlphaFoldDB" id="A0A4Z1T8P5"/>
<dbReference type="EMBL" id="VDLU01000002">
    <property type="protein sequence ID" value="TNJ28949.1"/>
    <property type="molecule type" value="Genomic_DNA"/>
</dbReference>
<evidence type="ECO:0000259" key="6">
    <source>
        <dbReference type="Pfam" id="PF08625"/>
    </source>
</evidence>
<evidence type="ECO:0000256" key="1">
    <source>
        <dbReference type="ARBA" id="ARBA00004604"/>
    </source>
</evidence>
<dbReference type="VEuPathDB" id="GiardiaDB:GMRT_11108"/>
<evidence type="ECO:0000256" key="3">
    <source>
        <dbReference type="ARBA" id="ARBA00022737"/>
    </source>
</evidence>
<sequence length="948" mass="104993">MPVLIKDSFKQQLSLEQFYSGGAVFPALGGIILVCFNGNALSLLSLPEGKFFASISVSSDPDDILTAMAVHPNGEKLLVASRQLTIYVIDLSQRVVLKSFKPGHTRAITYISFDETGYLFATASADRSVRVYDLDQLQCTHCFRDLTSVGSKTLFLYDLKKPTELLYLIALSQTELHVYELFSKKKLGTVTGHLAPIASMTLLENVLVTSGGDGVLIFTLIEDGTLTVKKTVHVHATFLDMCVAGDSILGPSNTSGDMLRFVISECFSQKDGKGHMFGKKTRGTYVDHFASRGLNLNKGSILEQASRHFCFAALDLKLLPQYTYDLEDVKEHTSYVHLNAFPTPSRTPGAQHFLLSATTSDNLIMLFDLMTLEYIEQPDIDYAVTDATPLPLFHASLLTTICSDSGEVLDIRQISRSEIAVATSAHHIRIIRYHRNAETGAVTLLKSYSCYGHDDYVSGLSANVDHEVFCTSSRDGTARVWKRLVPLEYQEQKKSLSSKTDESFVPFPTHEVINPWVCVAVLTGAEKGIDCITFCADPRWICITGSGDKILRFYDLSWLARLGEKIQAFHTTADPQYLVESCQISEYGPSSSLLAHTDAITSLDCTQHGLLASVSADLSLKLWNVQNVMHPTFLVEQKKAAKKAIWSVEFSRFEKLLALSSGSKLIHLFHISGPLDTPVLQPYKSLEGHVNAVMRTTFVSKGQQLISVGADGLIKVWNISTSECVLTLVNERQAQDLGLGIESPHKMWAVVAIDDGADFVTGDGLGVVRWYTDETEEVALRQHEEEKMRLLQVEELEATPIDSKENLIRAFRLAFNMHIDLSRDRNSPAFRKRDKHLQSVLQTASSVSYGVEAVAEAVQIIGLLQASEILAVARRWSQSSRLSQATLTLLLGLFRAYTPDVIVDAYQDGVAESVRGLLRNVERILERVRTLQGESALIELNKAHMTIH</sequence>
<dbReference type="InterPro" id="IPR001680">
    <property type="entry name" value="WD40_rpt"/>
</dbReference>
<evidence type="ECO:0000256" key="5">
    <source>
        <dbReference type="PROSITE-ProRule" id="PRU00221"/>
    </source>
</evidence>
<comment type="subcellular location">
    <subcellularLocation>
        <location evidence="1">Nucleus</location>
        <location evidence="1">Nucleolus</location>
    </subcellularLocation>
</comment>
<evidence type="ECO:0000256" key="2">
    <source>
        <dbReference type="ARBA" id="ARBA00022574"/>
    </source>
</evidence>
<organism evidence="7 8">
    <name type="scientific">Giardia muris</name>
    <dbReference type="NCBI Taxonomy" id="5742"/>
    <lineage>
        <taxon>Eukaryota</taxon>
        <taxon>Metamonada</taxon>
        <taxon>Diplomonadida</taxon>
        <taxon>Hexamitidae</taxon>
        <taxon>Giardiinae</taxon>
        <taxon>Giardia</taxon>
    </lineage>
</organism>
<gene>
    <name evidence="7" type="ORF">GMRT_11108</name>
</gene>
<evidence type="ECO:0000313" key="7">
    <source>
        <dbReference type="EMBL" id="TNJ28949.1"/>
    </source>
</evidence>
<dbReference type="GO" id="GO:0032040">
    <property type="term" value="C:small-subunit processome"/>
    <property type="evidence" value="ECO:0007669"/>
    <property type="project" value="InterPro"/>
</dbReference>
<dbReference type="SMART" id="SM00320">
    <property type="entry name" value="WD40"/>
    <property type="match status" value="9"/>
</dbReference>